<dbReference type="Pfam" id="PF15242">
    <property type="entry name" value="FAM53"/>
    <property type="match status" value="1"/>
</dbReference>
<dbReference type="GO" id="GO:0090263">
    <property type="term" value="P:positive regulation of canonical Wnt signaling pathway"/>
    <property type="evidence" value="ECO:0007669"/>
    <property type="project" value="TreeGrafter"/>
</dbReference>
<evidence type="ECO:0000256" key="2">
    <source>
        <dbReference type="SAM" id="MobiDB-lite"/>
    </source>
</evidence>
<dbReference type="GO" id="GO:0006606">
    <property type="term" value="P:protein import into nucleus"/>
    <property type="evidence" value="ECO:0007669"/>
    <property type="project" value="TreeGrafter"/>
</dbReference>
<feature type="compositionally biased region" description="Acidic residues" evidence="2">
    <location>
        <begin position="408"/>
        <end position="421"/>
    </location>
</feature>
<evidence type="ECO:0000256" key="1">
    <source>
        <dbReference type="ARBA" id="ARBA00010984"/>
    </source>
</evidence>
<accession>A0A8T2NP56</accession>
<comment type="caution">
    <text evidence="3">The sequence shown here is derived from an EMBL/GenBank/DDBJ whole genome shotgun (WGS) entry which is preliminary data.</text>
</comment>
<feature type="region of interest" description="Disordered" evidence="2">
    <location>
        <begin position="183"/>
        <end position="203"/>
    </location>
</feature>
<reference evidence="3" key="1">
    <citation type="thesis" date="2021" institute="BYU ScholarsArchive" country="Provo, UT, USA">
        <title>Applications of and Algorithms for Genome Assembly and Genomic Analyses with an Emphasis on Marine Teleosts.</title>
        <authorList>
            <person name="Pickett B.D."/>
        </authorList>
    </citation>
    <scope>NUCLEOTIDE SEQUENCE</scope>
    <source>
        <strain evidence="3">HI-2016</strain>
    </source>
</reference>
<feature type="compositionally biased region" description="Polar residues" evidence="2">
    <location>
        <begin position="192"/>
        <end position="202"/>
    </location>
</feature>
<dbReference type="GO" id="GO:0005634">
    <property type="term" value="C:nucleus"/>
    <property type="evidence" value="ECO:0007669"/>
    <property type="project" value="TreeGrafter"/>
</dbReference>
<gene>
    <name evidence="3" type="ORF">JZ751_018578</name>
</gene>
<sequence length="462" mass="48881">MAGQKRSPDACSHARSLVTLASGIRKRVKSIPGGPKGVLKPTLLSPCAISNYGSPCLLSALEWTGPKMCITMVIICSKTLEKKKVVDDVTSRESKSELRKPQTMSKGTTLFTCGTVETDRWRDLGRSCAGQQGGPGASLDRLWDVLPGVCQRGGVWGREAGTGAASAIAITSLIRDLSLSDSKAMEGPAPSPSHSISLSTAPPTKRQCRSLSFSDELGGCRSPWRPASSRVWAPVEKRRCHSGGSVQRGGIGGLSTTMQRSSSFSLPARANTLALPLGVELPCLAQRLPCLYFTAFQPSEPPTQQPPRPLSLSQEQIGSPSAASSPESTPELGRRVCPCPCPGGLARSRSQPCKLRNFQSLSCPGITGADCCQSSHAPLTYSGSSQSEAAYTSSCVLGVGLQPRPKEDGEDSSCEELDSEDFAPGTSKGDEENEDPWEGSSGTEKDVNQLGGELDIEQIERN</sequence>
<dbReference type="PANTHER" id="PTHR28567">
    <property type="entry name" value="PROTEIN FAM53A-LIKE ISOFORM X1"/>
    <property type="match status" value="1"/>
</dbReference>
<protein>
    <recommendedName>
        <fullName evidence="5">Protein FAM53B</fullName>
    </recommendedName>
</protein>
<keyword evidence="4" id="KW-1185">Reference proteome</keyword>
<dbReference type="PANTHER" id="PTHR28567:SF1">
    <property type="entry name" value="PROTEIN FAM53B"/>
    <property type="match status" value="1"/>
</dbReference>
<proteinExistence type="inferred from homology"/>
<evidence type="ECO:0000313" key="3">
    <source>
        <dbReference type="EMBL" id="KAG9341854.1"/>
    </source>
</evidence>
<dbReference type="Proteomes" id="UP000824540">
    <property type="component" value="Unassembled WGS sequence"/>
</dbReference>
<organism evidence="3 4">
    <name type="scientific">Albula glossodonta</name>
    <name type="common">roundjaw bonefish</name>
    <dbReference type="NCBI Taxonomy" id="121402"/>
    <lineage>
        <taxon>Eukaryota</taxon>
        <taxon>Metazoa</taxon>
        <taxon>Chordata</taxon>
        <taxon>Craniata</taxon>
        <taxon>Vertebrata</taxon>
        <taxon>Euteleostomi</taxon>
        <taxon>Actinopterygii</taxon>
        <taxon>Neopterygii</taxon>
        <taxon>Teleostei</taxon>
        <taxon>Albuliformes</taxon>
        <taxon>Albulidae</taxon>
        <taxon>Albula</taxon>
    </lineage>
</organism>
<dbReference type="AlphaFoldDB" id="A0A8T2NP56"/>
<evidence type="ECO:0008006" key="5">
    <source>
        <dbReference type="Google" id="ProtNLM"/>
    </source>
</evidence>
<name>A0A8T2NP56_9TELE</name>
<feature type="region of interest" description="Disordered" evidence="2">
    <location>
        <begin position="402"/>
        <end position="462"/>
    </location>
</feature>
<feature type="region of interest" description="Disordered" evidence="2">
    <location>
        <begin position="300"/>
        <end position="333"/>
    </location>
</feature>
<feature type="compositionally biased region" description="Low complexity" evidence="2">
    <location>
        <begin position="310"/>
        <end position="331"/>
    </location>
</feature>
<feature type="compositionally biased region" description="Pro residues" evidence="2">
    <location>
        <begin position="300"/>
        <end position="309"/>
    </location>
</feature>
<dbReference type="OrthoDB" id="9934966at2759"/>
<dbReference type="EMBL" id="JAFBMS010000032">
    <property type="protein sequence ID" value="KAG9341854.1"/>
    <property type="molecule type" value="Genomic_DNA"/>
</dbReference>
<dbReference type="InterPro" id="IPR029356">
    <property type="entry name" value="FAM53"/>
</dbReference>
<evidence type="ECO:0000313" key="4">
    <source>
        <dbReference type="Proteomes" id="UP000824540"/>
    </source>
</evidence>
<comment type="similarity">
    <text evidence="1">Belongs to the FAM53 family.</text>
</comment>